<evidence type="ECO:0000256" key="7">
    <source>
        <dbReference type="ARBA" id="ARBA00022989"/>
    </source>
</evidence>
<keyword evidence="6 11" id="KW-0812">Transmembrane</keyword>
<sequence>MSSGRSTDDLRARLQSLRASRQSSLQRQEPVREWGDTFQLDELEELQSMLEQDAGGYASSNAEEYDAALSSGLPTPDSPEVWRDTRPASHSYVDEPHDNQPIERQLSYRQPGLNPAVEETYEAAFRLIQLAAEAERSGHPLQAIQLYTDAGDVLIKVGKNEQDPLLKQGIREKANEIMKRAEELDQWYYSVQESARKAALPPQLQIQRTQVPRVQEAWQGRKPTLTQAPEFTHMRYTAVSTKDPVKFSDDGFQLRVEEAGKKIRVFITITMYNEEGSELQGTLTGIARNLEFMVEQWGDRAWESIAVAVVSDGRTKASSSCLDFLTGLGAFDEEIMTVTSIGVDVQLHLFEATVQLVRDDNFESFYPPIQLIYALKEHNAGKLNSHLWFFNAFSEQVLPTYTVLVDVGTIPGPTSIFKLIRSMDRNAQIGGVAGEIAVDHPNYFNPVIAAQHFEYKISNIMDKSLESALGFISVLPGAFSAYRYEAIRAEKGVGPLPEYFKSLTTSTQALGPFKGNMYLAEDRILCFELLARRGRNWTMHYVKDAIARTDVPETLVDLIKQRRRWLNGSFFAGLFAISNFSRVWKESGHTLSRKIVLTLQFIYLSVQNVLSWFLLSNLFLTFYYVLTLTLYSKYPALLAIILGIYLSIVGGIVVFALGNRPEKRTAGFYSFSYVFMGLVMLVVSVISIYGLVADASVTDPRDNLATCSVSNFELVGGVVTAMGLIFASAFIHGEFSVLLSTLHNLHDLSWGTKGLETAGHGAAKVAQGNGNLKEIVAQQKQIAAEKQRVTKEKEDVDNSFRAFRSSLLLFWLVTNAVWMYCMTYFVSSSCYLKFISYVVAVFNIVRFLGSAVFLCFRIARRLGTCGISRSGSVGRNYQTRLPDEWQAHYKRTSNATTEITTNGTAQQTYIGLNISDLNSPAATNYSNME</sequence>
<evidence type="ECO:0000256" key="5">
    <source>
        <dbReference type="ARBA" id="ARBA00022679"/>
    </source>
</evidence>
<evidence type="ECO:0000256" key="2">
    <source>
        <dbReference type="ARBA" id="ARBA00012543"/>
    </source>
</evidence>
<evidence type="ECO:0000256" key="6">
    <source>
        <dbReference type="ARBA" id="ARBA00022692"/>
    </source>
</evidence>
<evidence type="ECO:0000256" key="4">
    <source>
        <dbReference type="ARBA" id="ARBA00022676"/>
    </source>
</evidence>
<accession>A0A9W6TTX0</accession>
<dbReference type="AlphaFoldDB" id="A0A9W6TTX0"/>
<keyword evidence="9" id="KW-0961">Cell wall biogenesis/degradation</keyword>
<dbReference type="EMBL" id="BSXT01000172">
    <property type="protein sequence ID" value="GMF19752.1"/>
    <property type="molecule type" value="Genomic_DNA"/>
</dbReference>
<dbReference type="Proteomes" id="UP001165121">
    <property type="component" value="Unassembled WGS sequence"/>
</dbReference>
<dbReference type="OrthoDB" id="26569at2759"/>
<organism evidence="13 14">
    <name type="scientific">Phytophthora fragariaefolia</name>
    <dbReference type="NCBI Taxonomy" id="1490495"/>
    <lineage>
        <taxon>Eukaryota</taxon>
        <taxon>Sar</taxon>
        <taxon>Stramenopiles</taxon>
        <taxon>Oomycota</taxon>
        <taxon>Peronosporomycetes</taxon>
        <taxon>Peronosporales</taxon>
        <taxon>Peronosporaceae</taxon>
        <taxon>Phytophthora</taxon>
    </lineage>
</organism>
<dbReference type="PANTHER" id="PTHR22914">
    <property type="entry name" value="CHITIN SYNTHASE"/>
    <property type="match status" value="1"/>
</dbReference>
<evidence type="ECO:0000256" key="3">
    <source>
        <dbReference type="ARBA" id="ARBA00022475"/>
    </source>
</evidence>
<feature type="domain" description="MIT" evidence="12">
    <location>
        <begin position="117"/>
        <end position="195"/>
    </location>
</feature>
<name>A0A9W6TTX0_9STRA</name>
<evidence type="ECO:0000313" key="13">
    <source>
        <dbReference type="EMBL" id="GMF19752.1"/>
    </source>
</evidence>
<dbReference type="InterPro" id="IPR004835">
    <property type="entry name" value="Chitin_synth"/>
</dbReference>
<evidence type="ECO:0000259" key="12">
    <source>
        <dbReference type="SMART" id="SM00745"/>
    </source>
</evidence>
<dbReference type="InterPro" id="IPR029044">
    <property type="entry name" value="Nucleotide-diphossugar_trans"/>
</dbReference>
<feature type="transmembrane region" description="Helical" evidence="11">
    <location>
        <begin position="712"/>
        <end position="731"/>
    </location>
</feature>
<feature type="compositionally biased region" description="Low complexity" evidence="10">
    <location>
        <begin position="13"/>
        <end position="28"/>
    </location>
</feature>
<dbReference type="Pfam" id="PF01644">
    <property type="entry name" value="Chitin_synth_1"/>
    <property type="match status" value="1"/>
</dbReference>
<dbReference type="GO" id="GO:0004100">
    <property type="term" value="F:chitin synthase activity"/>
    <property type="evidence" value="ECO:0007669"/>
    <property type="project" value="UniProtKB-EC"/>
</dbReference>
<dbReference type="GO" id="GO:0005886">
    <property type="term" value="C:plasma membrane"/>
    <property type="evidence" value="ECO:0007669"/>
    <property type="project" value="UniProtKB-SubCell"/>
</dbReference>
<protein>
    <recommendedName>
        <fullName evidence="2">chitin synthase</fullName>
        <ecNumber evidence="2">2.4.1.16</ecNumber>
    </recommendedName>
</protein>
<keyword evidence="7 11" id="KW-1133">Transmembrane helix</keyword>
<feature type="transmembrane region" description="Helical" evidence="11">
    <location>
        <begin position="834"/>
        <end position="859"/>
    </location>
</feature>
<dbReference type="InterPro" id="IPR013616">
    <property type="entry name" value="Chitin_synth_N"/>
</dbReference>
<keyword evidence="3" id="KW-1003">Cell membrane</keyword>
<keyword evidence="4" id="KW-0328">Glycosyltransferase</keyword>
<dbReference type="CDD" id="cd02656">
    <property type="entry name" value="MIT"/>
    <property type="match status" value="1"/>
</dbReference>
<dbReference type="InterPro" id="IPR036181">
    <property type="entry name" value="MIT_dom_sf"/>
</dbReference>
<dbReference type="Gene3D" id="1.20.58.80">
    <property type="entry name" value="Phosphotransferase system, lactose/cellobiose-type IIA subunit"/>
    <property type="match status" value="1"/>
</dbReference>
<proteinExistence type="predicted"/>
<feature type="transmembrane region" description="Helical" evidence="11">
    <location>
        <begin position="565"/>
        <end position="584"/>
    </location>
</feature>
<dbReference type="SUPFAM" id="SSF116846">
    <property type="entry name" value="MIT domain"/>
    <property type="match status" value="1"/>
</dbReference>
<feature type="transmembrane region" description="Helical" evidence="11">
    <location>
        <begin position="596"/>
        <end position="624"/>
    </location>
</feature>
<evidence type="ECO:0000256" key="8">
    <source>
        <dbReference type="ARBA" id="ARBA00023136"/>
    </source>
</evidence>
<dbReference type="Pfam" id="PF08407">
    <property type="entry name" value="Chitin_synth_1N"/>
    <property type="match status" value="1"/>
</dbReference>
<dbReference type="CDD" id="cd04190">
    <property type="entry name" value="Chitin_synth_C"/>
    <property type="match status" value="1"/>
</dbReference>
<feature type="transmembrane region" description="Helical" evidence="11">
    <location>
        <begin position="670"/>
        <end position="692"/>
    </location>
</feature>
<evidence type="ECO:0000256" key="10">
    <source>
        <dbReference type="SAM" id="MobiDB-lite"/>
    </source>
</evidence>
<evidence type="ECO:0000256" key="1">
    <source>
        <dbReference type="ARBA" id="ARBA00004651"/>
    </source>
</evidence>
<feature type="compositionally biased region" description="Basic and acidic residues" evidence="10">
    <location>
        <begin position="80"/>
        <end position="101"/>
    </location>
</feature>
<feature type="compositionally biased region" description="Basic and acidic residues" evidence="10">
    <location>
        <begin position="1"/>
        <end position="12"/>
    </location>
</feature>
<dbReference type="InterPro" id="IPR007330">
    <property type="entry name" value="MIT_dom"/>
</dbReference>
<evidence type="ECO:0000256" key="11">
    <source>
        <dbReference type="SAM" id="Phobius"/>
    </source>
</evidence>
<dbReference type="EC" id="2.4.1.16" evidence="2"/>
<keyword evidence="8 11" id="KW-0472">Membrane</keyword>
<keyword evidence="5" id="KW-0808">Transferase</keyword>
<dbReference type="PANTHER" id="PTHR22914:SF9">
    <property type="entry name" value="CHITIN SYNTHASE 1"/>
    <property type="match status" value="1"/>
</dbReference>
<dbReference type="GO" id="GO:0006031">
    <property type="term" value="P:chitin biosynthetic process"/>
    <property type="evidence" value="ECO:0007669"/>
    <property type="project" value="TreeGrafter"/>
</dbReference>
<dbReference type="Pfam" id="PF04212">
    <property type="entry name" value="MIT"/>
    <property type="match status" value="1"/>
</dbReference>
<dbReference type="GO" id="GO:0071555">
    <property type="term" value="P:cell wall organization"/>
    <property type="evidence" value="ECO:0007669"/>
    <property type="project" value="UniProtKB-KW"/>
</dbReference>
<keyword evidence="14" id="KW-1185">Reference proteome</keyword>
<comment type="caution">
    <text evidence="13">The sequence shown here is derived from an EMBL/GenBank/DDBJ whole genome shotgun (WGS) entry which is preliminary data.</text>
</comment>
<feature type="transmembrane region" description="Helical" evidence="11">
    <location>
        <begin position="808"/>
        <end position="828"/>
    </location>
</feature>
<feature type="transmembrane region" description="Helical" evidence="11">
    <location>
        <begin position="636"/>
        <end position="658"/>
    </location>
</feature>
<evidence type="ECO:0000256" key="9">
    <source>
        <dbReference type="ARBA" id="ARBA00023316"/>
    </source>
</evidence>
<gene>
    <name evidence="13" type="ORF">Pfra01_000215900</name>
</gene>
<dbReference type="SMART" id="SM00745">
    <property type="entry name" value="MIT"/>
    <property type="match status" value="1"/>
</dbReference>
<comment type="subcellular location">
    <subcellularLocation>
        <location evidence="1">Cell membrane</location>
        <topology evidence="1">Multi-pass membrane protein</topology>
    </subcellularLocation>
</comment>
<feature type="region of interest" description="Disordered" evidence="10">
    <location>
        <begin position="1"/>
        <end position="102"/>
    </location>
</feature>
<evidence type="ECO:0000313" key="14">
    <source>
        <dbReference type="Proteomes" id="UP001165121"/>
    </source>
</evidence>
<reference evidence="13" key="1">
    <citation type="submission" date="2023-04" db="EMBL/GenBank/DDBJ databases">
        <title>Phytophthora fragariaefolia NBRC 109709.</title>
        <authorList>
            <person name="Ichikawa N."/>
            <person name="Sato H."/>
            <person name="Tonouchi N."/>
        </authorList>
    </citation>
    <scope>NUCLEOTIDE SEQUENCE</scope>
    <source>
        <strain evidence="13">NBRC 109709</strain>
    </source>
</reference>
<dbReference type="SUPFAM" id="SSF53448">
    <property type="entry name" value="Nucleotide-diphospho-sugar transferases"/>
    <property type="match status" value="1"/>
</dbReference>